<dbReference type="EMBL" id="AP022557">
    <property type="protein sequence ID" value="BBW96175.1"/>
    <property type="molecule type" value="Genomic_DNA"/>
</dbReference>
<dbReference type="Proteomes" id="UP000501421">
    <property type="component" value="Chromosome"/>
</dbReference>
<reference evidence="7" key="1">
    <citation type="journal article" date="2020" name="Microbiol. Resour. Announc.">
        <title>Complete Genome Sequence of Geobacillus sp. Strain E55-1, Isolated from Mine Geyser in Japan.</title>
        <authorList>
            <person name="Miyazaki K."/>
            <person name="Hase E."/>
            <person name="Tokito N."/>
        </authorList>
    </citation>
    <scope>NUCLEOTIDE SEQUENCE [LARGE SCALE GENOMIC DNA]</scope>
    <source>
        <strain evidence="7">E55-1</strain>
    </source>
</reference>
<dbReference type="InterPro" id="IPR027417">
    <property type="entry name" value="P-loop_NTPase"/>
</dbReference>
<keyword evidence="7" id="KW-1185">Reference proteome</keyword>
<evidence type="ECO:0000256" key="3">
    <source>
        <dbReference type="ARBA" id="ARBA00022741"/>
    </source>
</evidence>
<gene>
    <name evidence="6" type="ORF">GsuE55_10080</name>
</gene>
<proteinExistence type="inferred from homology"/>
<evidence type="ECO:0000259" key="5">
    <source>
        <dbReference type="PROSITE" id="PS50893"/>
    </source>
</evidence>
<dbReference type="GO" id="GO:0016887">
    <property type="term" value="F:ATP hydrolysis activity"/>
    <property type="evidence" value="ECO:0007669"/>
    <property type="project" value="InterPro"/>
</dbReference>
<dbReference type="SMART" id="SM00382">
    <property type="entry name" value="AAA"/>
    <property type="match status" value="1"/>
</dbReference>
<organism evidence="6 7">
    <name type="scientific">Geobacillus subterraneus</name>
    <dbReference type="NCBI Taxonomy" id="129338"/>
    <lineage>
        <taxon>Bacteria</taxon>
        <taxon>Bacillati</taxon>
        <taxon>Bacillota</taxon>
        <taxon>Bacilli</taxon>
        <taxon>Bacillales</taxon>
        <taxon>Anoxybacillaceae</taxon>
        <taxon>Geobacillus</taxon>
    </lineage>
</organism>
<dbReference type="InterPro" id="IPR003593">
    <property type="entry name" value="AAA+_ATPase"/>
</dbReference>
<dbReference type="Pfam" id="PF00005">
    <property type="entry name" value="ABC_tran"/>
    <property type="match status" value="1"/>
</dbReference>
<name>A0A679FNJ7_9BACL</name>
<dbReference type="GO" id="GO:0005524">
    <property type="term" value="F:ATP binding"/>
    <property type="evidence" value="ECO:0007669"/>
    <property type="project" value="UniProtKB-KW"/>
</dbReference>
<sequence>MIVVQNVNKIYPPHRHVLRDLSLELNNGDRLILLGPNGAGKTTLIKCIIGLTAPDSGRIYVNGVDVVRNPNGARESIAVVFEEADNSYSYLNVFDNLLYFGLLNKRSRYEAKRRAEQIMAMLNLTPYADRLAQSLSRGMKQKLAFAIALMKGAPFLFLDEPTLGLDVESQHHIRALLTEKHNWWNAVLITTHDIPFAHAVGNQFVFIKDGTIIWRGTKEHFSTPADLETHFLAAIRSYQFSQEVGD</sequence>
<evidence type="ECO:0000313" key="7">
    <source>
        <dbReference type="Proteomes" id="UP000501421"/>
    </source>
</evidence>
<dbReference type="InterPro" id="IPR003439">
    <property type="entry name" value="ABC_transporter-like_ATP-bd"/>
</dbReference>
<evidence type="ECO:0000313" key="6">
    <source>
        <dbReference type="EMBL" id="BBW96175.1"/>
    </source>
</evidence>
<protein>
    <recommendedName>
        <fullName evidence="5">ABC transporter domain-containing protein</fullName>
    </recommendedName>
</protein>
<dbReference type="PANTHER" id="PTHR42711:SF5">
    <property type="entry name" value="ABC TRANSPORTER ATP-BINDING PROTEIN NATA"/>
    <property type="match status" value="1"/>
</dbReference>
<keyword evidence="3" id="KW-0547">Nucleotide-binding</keyword>
<keyword evidence="2" id="KW-0813">Transport</keyword>
<dbReference type="PANTHER" id="PTHR42711">
    <property type="entry name" value="ABC TRANSPORTER ATP-BINDING PROTEIN"/>
    <property type="match status" value="1"/>
</dbReference>
<dbReference type="Gene3D" id="3.40.50.300">
    <property type="entry name" value="P-loop containing nucleotide triphosphate hydrolases"/>
    <property type="match status" value="1"/>
</dbReference>
<dbReference type="SUPFAM" id="SSF52540">
    <property type="entry name" value="P-loop containing nucleoside triphosphate hydrolases"/>
    <property type="match status" value="1"/>
</dbReference>
<feature type="domain" description="ABC transporter" evidence="5">
    <location>
        <begin position="2"/>
        <end position="234"/>
    </location>
</feature>
<keyword evidence="4" id="KW-0067">ATP-binding</keyword>
<evidence type="ECO:0000256" key="1">
    <source>
        <dbReference type="ARBA" id="ARBA00005417"/>
    </source>
</evidence>
<dbReference type="AlphaFoldDB" id="A0A679FNJ7"/>
<evidence type="ECO:0000256" key="2">
    <source>
        <dbReference type="ARBA" id="ARBA00022448"/>
    </source>
</evidence>
<dbReference type="RefSeq" id="WP_061912072.1">
    <property type="nucleotide sequence ID" value="NZ_AP022557.1"/>
</dbReference>
<accession>A0A679FNJ7</accession>
<comment type="similarity">
    <text evidence="1">Belongs to the ABC transporter superfamily.</text>
</comment>
<evidence type="ECO:0000256" key="4">
    <source>
        <dbReference type="ARBA" id="ARBA00022840"/>
    </source>
</evidence>
<dbReference type="InterPro" id="IPR050763">
    <property type="entry name" value="ABC_transporter_ATP-binding"/>
</dbReference>
<dbReference type="PROSITE" id="PS50893">
    <property type="entry name" value="ABC_TRANSPORTER_2"/>
    <property type="match status" value="1"/>
</dbReference>